<name>A0A6P4F2A4_DRORH</name>
<evidence type="ECO:0000313" key="4">
    <source>
        <dbReference type="Proteomes" id="UP001652680"/>
    </source>
</evidence>
<keyword evidence="4" id="KW-1185">Reference proteome</keyword>
<reference evidence="5" key="2">
    <citation type="submission" date="2025-04" db="UniProtKB">
        <authorList>
            <consortium name="RefSeq"/>
        </authorList>
    </citation>
    <scope>IDENTIFICATION</scope>
</reference>
<feature type="chain" id="PRO_5027654764" evidence="2">
    <location>
        <begin position="25"/>
        <end position="426"/>
    </location>
</feature>
<evidence type="ECO:0000313" key="3">
    <source>
        <dbReference type="EnsemblMetazoa" id="XP_016983134.1"/>
    </source>
</evidence>
<organism evidence="5">
    <name type="scientific">Drosophila rhopaloa</name>
    <name type="common">Fruit fly</name>
    <dbReference type="NCBI Taxonomy" id="1041015"/>
    <lineage>
        <taxon>Eukaryota</taxon>
        <taxon>Metazoa</taxon>
        <taxon>Ecdysozoa</taxon>
        <taxon>Arthropoda</taxon>
        <taxon>Hexapoda</taxon>
        <taxon>Insecta</taxon>
        <taxon>Pterygota</taxon>
        <taxon>Neoptera</taxon>
        <taxon>Endopterygota</taxon>
        <taxon>Diptera</taxon>
        <taxon>Brachycera</taxon>
        <taxon>Muscomorpha</taxon>
        <taxon>Ephydroidea</taxon>
        <taxon>Drosophilidae</taxon>
        <taxon>Drosophila</taxon>
        <taxon>Sophophora</taxon>
    </lineage>
</organism>
<feature type="signal peptide" evidence="2">
    <location>
        <begin position="1"/>
        <end position="24"/>
    </location>
</feature>
<reference evidence="3" key="3">
    <citation type="submission" date="2025-05" db="UniProtKB">
        <authorList>
            <consortium name="EnsemblMetazoa"/>
        </authorList>
    </citation>
    <scope>IDENTIFICATION</scope>
</reference>
<evidence type="ECO:0000256" key="1">
    <source>
        <dbReference type="SAM" id="MobiDB-lite"/>
    </source>
</evidence>
<evidence type="ECO:0000313" key="5">
    <source>
        <dbReference type="RefSeq" id="XP_016983134.1"/>
    </source>
</evidence>
<protein>
    <submittedName>
        <fullName evidence="5">Uncharacterized protein LOC108047454</fullName>
    </submittedName>
</protein>
<sequence>MPHSKMHLYAVVGLLHLLTLGITAQDQLKNNTIVVQTPLQNYEKPTLRDYEECQANRDSCINVCDGKISCVDECPVCPELYDKPLMVQGINDTDIVAPPQVPLNTTNIIRLTNEITNIIKHQIQNRNEVNVQVEQNVSQVGGRFGLGYSDQGSCCYVVRLDRECEHENGHDCREKSRQRVCGERCQARVMLAKRVVQCDAEDTDKCHETIEYVPRRRRSHSKKSSQLAPCQYLGNTWPYFTCGQNQRQSVEVVQPPRVKRSTCQQCLNMPYGYILQNGLPAQCAGCFQGFGAPMPMYNAPYMYNPYMPYPPYGNFPLNNNNGNNNGNYHGNSNGNNIGNNNEDNILAGSGDDGWILCDDNNIENCLVDKNIQDSLQGPSAHQEQPAENEKYPDDYDYGVEVQRRRRRRQNPRTFVRSSYSKRNRKN</sequence>
<proteinExistence type="predicted"/>
<evidence type="ECO:0000256" key="2">
    <source>
        <dbReference type="SAM" id="SignalP"/>
    </source>
</evidence>
<dbReference type="Proteomes" id="UP001652680">
    <property type="component" value="Unassembled WGS sequence"/>
</dbReference>
<accession>A0A6P4F2A4</accession>
<keyword evidence="2" id="KW-0732">Signal</keyword>
<gene>
    <name evidence="5" type="primary">LOC108047454</name>
    <name evidence="3" type="synonym">108047454</name>
</gene>
<dbReference type="GeneID" id="108047454"/>
<reference evidence="4" key="1">
    <citation type="journal article" date="2021" name="Elife">
        <title>Highly contiguous assemblies of 101 drosophilid genomes.</title>
        <authorList>
            <person name="Kim B.Y."/>
            <person name="Wang J.R."/>
            <person name="Miller D.E."/>
            <person name="Barmina O."/>
            <person name="Delaney E."/>
            <person name="Thompson A."/>
            <person name="Comeault A.A."/>
            <person name="Peede D."/>
            <person name="D'Agostino E.R."/>
            <person name="Pelaez J."/>
            <person name="Aguilar J.M."/>
            <person name="Haji D."/>
            <person name="Matsunaga T."/>
            <person name="Armstrong E.E."/>
            <person name="Zych M."/>
            <person name="Ogawa Y."/>
            <person name="Stamenkovic-Radak M."/>
            <person name="Jelic M."/>
            <person name="Veselinovic M.S."/>
            <person name="Tanaskovic M."/>
            <person name="Eric P."/>
            <person name="Gao J.J."/>
            <person name="Katoh T.K."/>
            <person name="Toda M.J."/>
            <person name="Watabe H."/>
            <person name="Watada M."/>
            <person name="Davis J.S."/>
            <person name="Moyle L.C."/>
            <person name="Manoli G."/>
            <person name="Bertolini E."/>
            <person name="Kostal V."/>
            <person name="Hawley R.S."/>
            <person name="Takahashi A."/>
            <person name="Jones C.D."/>
            <person name="Price D.K."/>
            <person name="Whiteman N."/>
            <person name="Kopp A."/>
            <person name="Matute D.R."/>
            <person name="Petrov D.A."/>
        </authorList>
    </citation>
    <scope>NUCLEOTIDE SEQUENCE [LARGE SCALE GENOMIC DNA]</scope>
</reference>
<dbReference type="RefSeq" id="XP_016983134.1">
    <property type="nucleotide sequence ID" value="XM_017127645.1"/>
</dbReference>
<dbReference type="EnsemblMetazoa" id="XM_017127645.1">
    <property type="protein sequence ID" value="XP_016983134.1"/>
    <property type="gene ID" value="LOC108047454"/>
</dbReference>
<feature type="region of interest" description="Disordered" evidence="1">
    <location>
        <begin position="375"/>
        <end position="426"/>
    </location>
</feature>
<dbReference type="OrthoDB" id="7694007at2759"/>
<dbReference type="AlphaFoldDB" id="A0A6P4F2A4"/>